<dbReference type="InterPro" id="IPR012854">
    <property type="entry name" value="Cu_amine_oxidase-like_N"/>
</dbReference>
<organism evidence="3 4">
    <name type="scientific">Tumebacillus lacus</name>
    <dbReference type="NCBI Taxonomy" id="2995335"/>
    <lineage>
        <taxon>Bacteria</taxon>
        <taxon>Bacillati</taxon>
        <taxon>Bacillota</taxon>
        <taxon>Bacilli</taxon>
        <taxon>Bacillales</taxon>
        <taxon>Alicyclobacillaceae</taxon>
        <taxon>Tumebacillus</taxon>
    </lineage>
</organism>
<feature type="chain" id="PRO_5046468368" evidence="1">
    <location>
        <begin position="26"/>
        <end position="392"/>
    </location>
</feature>
<keyword evidence="4" id="KW-1185">Reference proteome</keyword>
<dbReference type="InterPro" id="IPR036582">
    <property type="entry name" value="Mao_N_sf"/>
</dbReference>
<protein>
    <submittedName>
        <fullName evidence="3">Copper amine oxidase N-terminal domain-containing protein</fullName>
    </submittedName>
</protein>
<feature type="signal peptide" evidence="1">
    <location>
        <begin position="1"/>
        <end position="25"/>
    </location>
</feature>
<dbReference type="Pfam" id="PF20316">
    <property type="entry name" value="DUF6612"/>
    <property type="match status" value="1"/>
</dbReference>
<dbReference type="Proteomes" id="UP001208017">
    <property type="component" value="Unassembled WGS sequence"/>
</dbReference>
<keyword evidence="1" id="KW-0732">Signal</keyword>
<dbReference type="RefSeq" id="WP_267152320.1">
    <property type="nucleotide sequence ID" value="NZ_JAPMLT010000008.1"/>
</dbReference>
<dbReference type="InterPro" id="IPR046720">
    <property type="entry name" value="DUF6612"/>
</dbReference>
<proteinExistence type="predicted"/>
<reference evidence="3 4" key="1">
    <citation type="submission" date="2022-11" db="EMBL/GenBank/DDBJ databases">
        <title>Study of microbial diversity in lake waters.</title>
        <authorList>
            <person name="Zhang J."/>
        </authorList>
    </citation>
    <scope>NUCLEOTIDE SEQUENCE [LARGE SCALE GENOMIC DNA]</scope>
    <source>
        <strain evidence="3 4">DT12</strain>
    </source>
</reference>
<evidence type="ECO:0000259" key="2">
    <source>
        <dbReference type="Pfam" id="PF07833"/>
    </source>
</evidence>
<sequence length="392" mass="43195">MKNKKFATALLAAGLVFGTAGAVQANASDVNHVNFNVIVEDKELTVDPQPFVVDNRTFVPLRSLSEGLGADVQYDSNTNIATISKDDIVLKLNFNTGVVTKNGAQIEINPAPRFVNYRTMVPVRFISEAFGNEVTWDASTSTVNVLPTAKTLAKRTTILDVLTKSTEATNKQEYTSLDLQLKGTIPTGTFDMKMEGPMWMKYSKNPLLMAMGADIEGKVFNQTQKQSFTMYMGDGRMYMKDPTGVWTKEVLPEEDWKEIVDMTRTGGVPTNTEATQNVALPYFTMAEDADSYNLTLKIDQKGLDKLLKAAGESGQPGMPMNPIQMEGGKQSMKVYYEIDKASYLQTNLSLHMEMEMPEMGTMKMDLTGKASYGPVTITIPEEAKNAKSASEL</sequence>
<gene>
    <name evidence="3" type="ORF">OS242_14080</name>
</gene>
<dbReference type="SUPFAM" id="SSF55383">
    <property type="entry name" value="Copper amine oxidase, domain N"/>
    <property type="match status" value="1"/>
</dbReference>
<dbReference type="Gene3D" id="2.50.20.20">
    <property type="match status" value="1"/>
</dbReference>
<dbReference type="Pfam" id="PF07833">
    <property type="entry name" value="Cu_amine_oxidN1"/>
    <property type="match status" value="1"/>
</dbReference>
<evidence type="ECO:0000313" key="3">
    <source>
        <dbReference type="EMBL" id="MCX7571075.1"/>
    </source>
</evidence>
<evidence type="ECO:0000313" key="4">
    <source>
        <dbReference type="Proteomes" id="UP001208017"/>
    </source>
</evidence>
<comment type="caution">
    <text evidence="3">The sequence shown here is derived from an EMBL/GenBank/DDBJ whole genome shotgun (WGS) entry which is preliminary data.</text>
</comment>
<dbReference type="Gene3D" id="3.30.457.10">
    <property type="entry name" value="Copper amine oxidase-like, N-terminal domain"/>
    <property type="match status" value="1"/>
</dbReference>
<feature type="domain" description="Copper amine oxidase-like N-terminal" evidence="2">
    <location>
        <begin position="39"/>
        <end position="144"/>
    </location>
</feature>
<name>A0ABT3X665_9BACL</name>
<evidence type="ECO:0000256" key="1">
    <source>
        <dbReference type="SAM" id="SignalP"/>
    </source>
</evidence>
<dbReference type="EMBL" id="JAPMLT010000008">
    <property type="protein sequence ID" value="MCX7571075.1"/>
    <property type="molecule type" value="Genomic_DNA"/>
</dbReference>
<accession>A0ABT3X665</accession>